<evidence type="ECO:0000313" key="3">
    <source>
        <dbReference type="EMBL" id="SZX76070.1"/>
    </source>
</evidence>
<dbReference type="EMBL" id="FNXT01001207">
    <property type="protein sequence ID" value="SZX74194.1"/>
    <property type="molecule type" value="Genomic_DNA"/>
</dbReference>
<accession>A0A383WB06</accession>
<organism evidence="2 4">
    <name type="scientific">Tetradesmus obliquus</name>
    <name type="common">Green alga</name>
    <name type="synonym">Acutodesmus obliquus</name>
    <dbReference type="NCBI Taxonomy" id="3088"/>
    <lineage>
        <taxon>Eukaryota</taxon>
        <taxon>Viridiplantae</taxon>
        <taxon>Chlorophyta</taxon>
        <taxon>core chlorophytes</taxon>
        <taxon>Chlorophyceae</taxon>
        <taxon>CS clade</taxon>
        <taxon>Sphaeropleales</taxon>
        <taxon>Scenedesmaceae</taxon>
        <taxon>Tetradesmus</taxon>
    </lineage>
</organism>
<proteinExistence type="predicted"/>
<dbReference type="Proteomes" id="UP000256970">
    <property type="component" value="Unassembled WGS sequence"/>
</dbReference>
<evidence type="ECO:0000313" key="4">
    <source>
        <dbReference type="Proteomes" id="UP000256970"/>
    </source>
</evidence>
<feature type="region of interest" description="Disordered" evidence="1">
    <location>
        <begin position="1"/>
        <end position="27"/>
    </location>
</feature>
<name>A0A383WB06_TETOB</name>
<dbReference type="AlphaFoldDB" id="A0A383WB06"/>
<evidence type="ECO:0000256" key="1">
    <source>
        <dbReference type="SAM" id="MobiDB-lite"/>
    </source>
</evidence>
<keyword evidence="4" id="KW-1185">Reference proteome</keyword>
<feature type="region of interest" description="Disordered" evidence="1">
    <location>
        <begin position="39"/>
        <end position="62"/>
    </location>
</feature>
<gene>
    <name evidence="2" type="ORF">BQ4739_LOCUS14439</name>
    <name evidence="3" type="ORF">BQ4739_LOCUS16433</name>
</gene>
<dbReference type="EMBL" id="FNXT01001248">
    <property type="protein sequence ID" value="SZX76070.1"/>
    <property type="molecule type" value="Genomic_DNA"/>
</dbReference>
<sequence>MSSYDAAPGMVDLSTPPPAAPPGSQHFPQEIDLAAAAHDDAAVQMQTHHGLQDEQHTQQQSEDYLTASLKQQLLSDVATFFQAEIGPRTLAISEDVNSLQYEAEQLANKAATEKAEVLGELDRLHKLVASFQAQIREALMAE</sequence>
<evidence type="ECO:0000313" key="2">
    <source>
        <dbReference type="EMBL" id="SZX74194.1"/>
    </source>
</evidence>
<protein>
    <submittedName>
        <fullName evidence="2">Uncharacterized protein</fullName>
    </submittedName>
</protein>
<reference evidence="2 4" key="1">
    <citation type="submission" date="2016-10" db="EMBL/GenBank/DDBJ databases">
        <authorList>
            <person name="Cai Z."/>
        </authorList>
    </citation>
    <scope>NUCLEOTIDE SEQUENCE [LARGE SCALE GENOMIC DNA]</scope>
</reference>